<dbReference type="RefSeq" id="WP_051243481.1">
    <property type="nucleotide sequence ID" value="NZ_FNBW01000005.1"/>
</dbReference>
<protein>
    <submittedName>
        <fullName evidence="1">Uncharacterized protein</fullName>
    </submittedName>
</protein>
<keyword evidence="2" id="KW-1185">Reference proteome</keyword>
<accession>A0A8G2BHT6</accession>
<reference evidence="1 2" key="1">
    <citation type="submission" date="2016-10" db="EMBL/GenBank/DDBJ databases">
        <authorList>
            <person name="Varghese N."/>
            <person name="Submissions S."/>
        </authorList>
    </citation>
    <scope>NUCLEOTIDE SEQUENCE [LARGE SCALE GENOMIC DNA]</scope>
    <source>
        <strain evidence="1 2">DSM 18839</strain>
    </source>
</reference>
<comment type="caution">
    <text evidence="1">The sequence shown here is derived from an EMBL/GenBank/DDBJ whole genome shotgun (WGS) entry which is preliminary data.</text>
</comment>
<dbReference type="AlphaFoldDB" id="A0A8G2BHT6"/>
<evidence type="ECO:0000313" key="2">
    <source>
        <dbReference type="Proteomes" id="UP000198615"/>
    </source>
</evidence>
<sequence>MALTGSAFLALFHDIDPASWTEYMEWHTREHMPERLSIPGFTVGKRLINHALPRYRYGTVYGGETAEVFRSPAYLERLNNPTDWSNKVQPTFRNFLRVACERLVSSGVGDGGAMATVRLDFLDGAGEADVRAKAEQLSRTLLGVTGACCAHIGLARREISGVKTKETELRPKMSEKEFDAIVLVEGSGLPELIASAGDIEAAIADSGCGVGSPATIVYNLAYQLTAADMAAGETA</sequence>
<dbReference type="EMBL" id="FNBW01000005">
    <property type="protein sequence ID" value="SDF66888.1"/>
    <property type="molecule type" value="Genomic_DNA"/>
</dbReference>
<proteinExistence type="predicted"/>
<organism evidence="1 2">
    <name type="scientific">Thalassobaculum litoreum DSM 18839</name>
    <dbReference type="NCBI Taxonomy" id="1123362"/>
    <lineage>
        <taxon>Bacteria</taxon>
        <taxon>Pseudomonadati</taxon>
        <taxon>Pseudomonadota</taxon>
        <taxon>Alphaproteobacteria</taxon>
        <taxon>Rhodospirillales</taxon>
        <taxon>Thalassobaculaceae</taxon>
        <taxon>Thalassobaculum</taxon>
    </lineage>
</organism>
<dbReference type="OrthoDB" id="3034735at2"/>
<name>A0A8G2BHT6_9PROT</name>
<evidence type="ECO:0000313" key="1">
    <source>
        <dbReference type="EMBL" id="SDF66888.1"/>
    </source>
</evidence>
<gene>
    <name evidence="1" type="ORF">SAMN05660686_01994</name>
</gene>
<dbReference type="Proteomes" id="UP000198615">
    <property type="component" value="Unassembled WGS sequence"/>
</dbReference>